<evidence type="ECO:0000313" key="9">
    <source>
        <dbReference type="EMBL" id="MDC8760598.1"/>
    </source>
</evidence>
<dbReference type="InterPro" id="IPR001915">
    <property type="entry name" value="Peptidase_M48"/>
</dbReference>
<dbReference type="Proteomes" id="UP001221208">
    <property type="component" value="Unassembled WGS sequence"/>
</dbReference>
<evidence type="ECO:0000313" key="10">
    <source>
        <dbReference type="Proteomes" id="UP001221208"/>
    </source>
</evidence>
<dbReference type="EMBL" id="JAQQXR010000015">
    <property type="protein sequence ID" value="MDC8760598.1"/>
    <property type="molecule type" value="Genomic_DNA"/>
</dbReference>
<comment type="caution">
    <text evidence="9">The sequence shown here is derived from an EMBL/GenBank/DDBJ whole genome shotgun (WGS) entry which is preliminary data.</text>
</comment>
<evidence type="ECO:0000256" key="4">
    <source>
        <dbReference type="ARBA" id="ARBA00022833"/>
    </source>
</evidence>
<protein>
    <submittedName>
        <fullName evidence="9">M48 family metallopeptidase</fullName>
    </submittedName>
</protein>
<keyword evidence="7" id="KW-0732">Signal</keyword>
<dbReference type="PANTHER" id="PTHR22726:SF1">
    <property type="entry name" value="METALLOENDOPEPTIDASE OMA1, MITOCHONDRIAL"/>
    <property type="match status" value="1"/>
</dbReference>
<evidence type="ECO:0000256" key="7">
    <source>
        <dbReference type="SAM" id="SignalP"/>
    </source>
</evidence>
<dbReference type="CDD" id="cd07331">
    <property type="entry name" value="M48C_Oma1_like"/>
    <property type="match status" value="1"/>
</dbReference>
<gene>
    <name evidence="9" type="ORF">OIK44_23715</name>
</gene>
<dbReference type="Pfam" id="PF01435">
    <property type="entry name" value="Peptidase_M48"/>
    <property type="match status" value="1"/>
</dbReference>
<evidence type="ECO:0000256" key="6">
    <source>
        <dbReference type="RuleBase" id="RU003983"/>
    </source>
</evidence>
<keyword evidence="2" id="KW-0479">Metal-binding</keyword>
<evidence type="ECO:0000256" key="1">
    <source>
        <dbReference type="ARBA" id="ARBA00022670"/>
    </source>
</evidence>
<accession>A0ABT5K6G4</accession>
<sequence>MNTFTRIVALLSLSACAGLAPAQQPQPQTEADGIAVKPLSKWRNLQDRQQVDQQAQSQYAALLGEARQKGALVPASHPQVLRLRGIARRLIPYASRWNADAAQWQWEVNLLNSSQVNAFCMPGGRIAFFSGILTTLKLTDDEVAVVMGHEIAHALREHGREQAAKSNVTALGTKLLGAGAAALFGVDPRITGTVADMAAKGLSLHYSRGDEREADLVGLDLAARAGFDPRAGVVLWQKMGALNKSAPPAFLSTHPSGADRIDEMNKHMGEVLPVYARSKGVSAAQLPPYRSSAMAGN</sequence>
<keyword evidence="4 6" id="KW-0862">Zinc</keyword>
<comment type="similarity">
    <text evidence="6">Belongs to the peptidase M48 family.</text>
</comment>
<organism evidence="9 10">
    <name type="scientific">Janthinobacterium fluminis</name>
    <dbReference type="NCBI Taxonomy" id="2987524"/>
    <lineage>
        <taxon>Bacteria</taxon>
        <taxon>Pseudomonadati</taxon>
        <taxon>Pseudomonadota</taxon>
        <taxon>Betaproteobacteria</taxon>
        <taxon>Burkholderiales</taxon>
        <taxon>Oxalobacteraceae</taxon>
        <taxon>Janthinobacterium</taxon>
    </lineage>
</organism>
<dbReference type="Gene3D" id="3.30.2010.10">
    <property type="entry name" value="Metalloproteases ('zincins'), catalytic domain"/>
    <property type="match status" value="1"/>
</dbReference>
<evidence type="ECO:0000259" key="8">
    <source>
        <dbReference type="Pfam" id="PF01435"/>
    </source>
</evidence>
<feature type="domain" description="Peptidase M48" evidence="8">
    <location>
        <begin position="95"/>
        <end position="265"/>
    </location>
</feature>
<feature type="chain" id="PRO_5047373135" evidence="7">
    <location>
        <begin position="23"/>
        <end position="297"/>
    </location>
</feature>
<name>A0ABT5K6G4_9BURK</name>
<dbReference type="PANTHER" id="PTHR22726">
    <property type="entry name" value="METALLOENDOPEPTIDASE OMA1"/>
    <property type="match status" value="1"/>
</dbReference>
<evidence type="ECO:0000256" key="3">
    <source>
        <dbReference type="ARBA" id="ARBA00022801"/>
    </source>
</evidence>
<keyword evidence="3 6" id="KW-0378">Hydrolase</keyword>
<keyword evidence="10" id="KW-1185">Reference proteome</keyword>
<dbReference type="RefSeq" id="WP_273674467.1">
    <property type="nucleotide sequence ID" value="NZ_JAQQXR010000015.1"/>
</dbReference>
<reference evidence="9 10" key="1">
    <citation type="submission" date="2022-10" db="EMBL/GenBank/DDBJ databases">
        <title>Janthinobacterium sp. hw3 Genome sequencing.</title>
        <authorList>
            <person name="Park S."/>
        </authorList>
    </citation>
    <scope>NUCLEOTIDE SEQUENCE [LARGE SCALE GENOMIC DNA]</scope>
    <source>
        <strain evidence="10">hw3</strain>
    </source>
</reference>
<proteinExistence type="inferred from homology"/>
<feature type="signal peptide" evidence="7">
    <location>
        <begin position="1"/>
        <end position="22"/>
    </location>
</feature>
<evidence type="ECO:0000256" key="5">
    <source>
        <dbReference type="ARBA" id="ARBA00023049"/>
    </source>
</evidence>
<evidence type="ECO:0000256" key="2">
    <source>
        <dbReference type="ARBA" id="ARBA00022723"/>
    </source>
</evidence>
<keyword evidence="5 6" id="KW-0482">Metalloprotease</keyword>
<keyword evidence="1 6" id="KW-0645">Protease</keyword>
<dbReference type="InterPro" id="IPR051156">
    <property type="entry name" value="Mito/Outer_Membr_Metalloprot"/>
</dbReference>
<comment type="cofactor">
    <cofactor evidence="6">
        <name>Zn(2+)</name>
        <dbReference type="ChEBI" id="CHEBI:29105"/>
    </cofactor>
    <text evidence="6">Binds 1 zinc ion per subunit.</text>
</comment>